<keyword evidence="4" id="KW-0067">ATP-binding</keyword>
<keyword evidence="2" id="KW-0808">Transferase</keyword>
<comment type="caution">
    <text evidence="6">The sequence shown here is derived from an EMBL/GenBank/DDBJ whole genome shotgun (WGS) entry which is preliminary data.</text>
</comment>
<dbReference type="Pfam" id="PF03109">
    <property type="entry name" value="ABC1"/>
    <property type="match status" value="1"/>
</dbReference>
<evidence type="ECO:0000256" key="2">
    <source>
        <dbReference type="ARBA" id="ARBA00022679"/>
    </source>
</evidence>
<dbReference type="SUPFAM" id="SSF56112">
    <property type="entry name" value="Protein kinase-like (PK-like)"/>
    <property type="match status" value="1"/>
</dbReference>
<dbReference type="InterPro" id="IPR011009">
    <property type="entry name" value="Kinase-like_dom_sf"/>
</dbReference>
<keyword evidence="7" id="KW-1185">Reference proteome</keyword>
<dbReference type="EMBL" id="NBIM01000001">
    <property type="protein sequence ID" value="OXY82860.1"/>
    <property type="molecule type" value="Genomic_DNA"/>
</dbReference>
<dbReference type="OrthoDB" id="9795390at2"/>
<evidence type="ECO:0000256" key="4">
    <source>
        <dbReference type="ARBA" id="ARBA00022840"/>
    </source>
</evidence>
<feature type="domain" description="ABC1 atypical kinase-like" evidence="5">
    <location>
        <begin position="99"/>
        <end position="333"/>
    </location>
</feature>
<dbReference type="GO" id="GO:0005524">
    <property type="term" value="F:ATP binding"/>
    <property type="evidence" value="ECO:0007669"/>
    <property type="project" value="UniProtKB-KW"/>
</dbReference>
<keyword evidence="3" id="KW-0547">Nucleotide-binding</keyword>
<dbReference type="PANTHER" id="PTHR43851:SF3">
    <property type="entry name" value="COENZYME Q8"/>
    <property type="match status" value="1"/>
</dbReference>
<proteinExistence type="inferred from homology"/>
<dbReference type="PANTHER" id="PTHR43851">
    <property type="match status" value="1"/>
</dbReference>
<dbReference type="GO" id="GO:0006744">
    <property type="term" value="P:ubiquinone biosynthetic process"/>
    <property type="evidence" value="ECO:0007669"/>
    <property type="project" value="TreeGrafter"/>
</dbReference>
<gene>
    <name evidence="6" type="ORF">B6S08_04975</name>
</gene>
<dbReference type="InterPro" id="IPR034646">
    <property type="entry name" value="ADCK3_dom"/>
</dbReference>
<dbReference type="InterPro" id="IPR051409">
    <property type="entry name" value="Atypical_kinase_ADCK"/>
</dbReference>
<evidence type="ECO:0000256" key="3">
    <source>
        <dbReference type="ARBA" id="ARBA00022741"/>
    </source>
</evidence>
<name>A0A233RHJ3_9GAMM</name>
<evidence type="ECO:0000313" key="7">
    <source>
        <dbReference type="Proteomes" id="UP000242757"/>
    </source>
</evidence>
<comment type="similarity">
    <text evidence="1">Belongs to the protein kinase superfamily. ADCK protein kinase family.</text>
</comment>
<evidence type="ECO:0000256" key="1">
    <source>
        <dbReference type="ARBA" id="ARBA00009670"/>
    </source>
</evidence>
<sequence>MSTDDKGSKVPAHRLARMGHLASLATRVAGGMLSEGARRLVRGERPAARELLLIPPNARRVGDQLARLRGAAMKVGQLLSMDAGELLPAELADLLARLRAEGTPMPSPQLAGMLTQELGPDWQRHFAHFEFRPLAAASIGQVHRAWADDGEALAVKVQYPGIAGSIDSDVNNVASLLRLSGLVPAGVDYQGLLDEAKQQLHAEADYHREARQLARFNALLGDDDRFVLPRVRTDISTGRLLAMSYVQGSPIETLSNEPQPVRNRLMALLFELLFRELFEFNLVQTDPNFANFFHHQGRLVLLDFGATREYASGFAQGYRHLFAAALHQDTSAMELALSDIGFFSQHIIPEQKQAVIHMVQLACEPLHQDAPFDFGHSSLARRLRDAGTALSMRQDYWHSPPADALFLHRKIGGLYLLAARLGAQVNMRRQLQPWL</sequence>
<accession>A0A233RHJ3</accession>
<dbReference type="GO" id="GO:0016740">
    <property type="term" value="F:transferase activity"/>
    <property type="evidence" value="ECO:0007669"/>
    <property type="project" value="UniProtKB-KW"/>
</dbReference>
<dbReference type="RefSeq" id="WP_094199638.1">
    <property type="nucleotide sequence ID" value="NZ_NBIM01000001.1"/>
</dbReference>
<evidence type="ECO:0000313" key="6">
    <source>
        <dbReference type="EMBL" id="OXY82860.1"/>
    </source>
</evidence>
<evidence type="ECO:0000259" key="5">
    <source>
        <dbReference type="Pfam" id="PF03109"/>
    </source>
</evidence>
<reference evidence="6 7" key="1">
    <citation type="submission" date="2017-08" db="EMBL/GenBank/DDBJ databases">
        <title>A Genome Sequence of Oceanimonas doudoroffii ATCC 27123T.</title>
        <authorList>
            <person name="Brennan M.A."/>
            <person name="Maclea K.S."/>
            <person name="Mcclelland W.D."/>
            <person name="Trachtenberg A.M."/>
        </authorList>
    </citation>
    <scope>NUCLEOTIDE SEQUENCE [LARGE SCALE GENOMIC DNA]</scope>
    <source>
        <strain evidence="6 7">ATCC 27123</strain>
    </source>
</reference>
<protein>
    <submittedName>
        <fullName evidence="6">Ubiquinol-cytochrome C reductase</fullName>
    </submittedName>
</protein>
<dbReference type="InterPro" id="IPR004147">
    <property type="entry name" value="ABC1_dom"/>
</dbReference>
<organism evidence="6 7">
    <name type="scientific">Oceanimonas doudoroffii</name>
    <dbReference type="NCBI Taxonomy" id="84158"/>
    <lineage>
        <taxon>Bacteria</taxon>
        <taxon>Pseudomonadati</taxon>
        <taxon>Pseudomonadota</taxon>
        <taxon>Gammaproteobacteria</taxon>
        <taxon>Aeromonadales</taxon>
        <taxon>Aeromonadaceae</taxon>
        <taxon>Oceanimonas</taxon>
    </lineage>
</organism>
<dbReference type="Proteomes" id="UP000242757">
    <property type="component" value="Unassembled WGS sequence"/>
</dbReference>
<dbReference type="CDD" id="cd13970">
    <property type="entry name" value="ABC1_ADCK3"/>
    <property type="match status" value="1"/>
</dbReference>
<dbReference type="AlphaFoldDB" id="A0A233RHJ3"/>